<proteinExistence type="predicted"/>
<gene>
    <name evidence="3" type="ORF">COMA1_30043</name>
</gene>
<dbReference type="EMBL" id="CZQA01000009">
    <property type="protein sequence ID" value="CUS36413.1"/>
    <property type="molecule type" value="Genomic_DNA"/>
</dbReference>
<protein>
    <submittedName>
        <fullName evidence="3">Putative Heptosyltransferase</fullName>
    </submittedName>
</protein>
<evidence type="ECO:0000256" key="2">
    <source>
        <dbReference type="ARBA" id="ARBA00022679"/>
    </source>
</evidence>
<organism evidence="3 4">
    <name type="scientific">Candidatus Nitrospira nitrosa</name>
    <dbReference type="NCBI Taxonomy" id="1742972"/>
    <lineage>
        <taxon>Bacteria</taxon>
        <taxon>Pseudomonadati</taxon>
        <taxon>Nitrospirota</taxon>
        <taxon>Nitrospiria</taxon>
        <taxon>Nitrospirales</taxon>
        <taxon>Nitrospiraceae</taxon>
        <taxon>Nitrospira</taxon>
    </lineage>
</organism>
<dbReference type="Gene3D" id="3.40.50.2000">
    <property type="entry name" value="Glycogen Phosphorylase B"/>
    <property type="match status" value="2"/>
</dbReference>
<dbReference type="GO" id="GO:0009244">
    <property type="term" value="P:lipopolysaccharide core region biosynthetic process"/>
    <property type="evidence" value="ECO:0007669"/>
    <property type="project" value="TreeGrafter"/>
</dbReference>
<evidence type="ECO:0000256" key="1">
    <source>
        <dbReference type="ARBA" id="ARBA00022676"/>
    </source>
</evidence>
<dbReference type="STRING" id="1742972.COMA1_30043"/>
<dbReference type="InterPro" id="IPR002201">
    <property type="entry name" value="Glyco_trans_9"/>
</dbReference>
<keyword evidence="2 3" id="KW-0808">Transferase</keyword>
<dbReference type="GO" id="GO:0005829">
    <property type="term" value="C:cytosol"/>
    <property type="evidence" value="ECO:0007669"/>
    <property type="project" value="TreeGrafter"/>
</dbReference>
<keyword evidence="4" id="KW-1185">Reference proteome</keyword>
<dbReference type="Proteomes" id="UP000199032">
    <property type="component" value="Unassembled WGS sequence"/>
</dbReference>
<dbReference type="SUPFAM" id="SSF53756">
    <property type="entry name" value="UDP-Glycosyltransferase/glycogen phosphorylase"/>
    <property type="match status" value="1"/>
</dbReference>
<evidence type="ECO:0000313" key="4">
    <source>
        <dbReference type="Proteomes" id="UP000199032"/>
    </source>
</evidence>
<dbReference type="Pfam" id="PF01075">
    <property type="entry name" value="Glyco_transf_9"/>
    <property type="match status" value="1"/>
</dbReference>
<evidence type="ECO:0000313" key="3">
    <source>
        <dbReference type="EMBL" id="CUS36413.1"/>
    </source>
</evidence>
<accession>A0A0S4LIC2</accession>
<dbReference type="GO" id="GO:0008713">
    <property type="term" value="F:ADP-heptose-lipopolysaccharide heptosyltransferase activity"/>
    <property type="evidence" value="ECO:0007669"/>
    <property type="project" value="TreeGrafter"/>
</dbReference>
<dbReference type="InterPro" id="IPR051199">
    <property type="entry name" value="LPS_LOS_Heptosyltrfase"/>
</dbReference>
<dbReference type="PANTHER" id="PTHR30160">
    <property type="entry name" value="TETRAACYLDISACCHARIDE 4'-KINASE-RELATED"/>
    <property type="match status" value="1"/>
</dbReference>
<keyword evidence="1" id="KW-0328">Glycosyltransferase</keyword>
<reference evidence="3 4" key="1">
    <citation type="submission" date="2015-10" db="EMBL/GenBank/DDBJ databases">
        <authorList>
            <person name="Gilbert D.G."/>
        </authorList>
    </citation>
    <scope>NUCLEOTIDE SEQUENCE [LARGE SCALE GENOMIC DNA]</scope>
    <source>
        <strain evidence="3">COMA1</strain>
    </source>
</reference>
<dbReference type="CDD" id="cd03789">
    <property type="entry name" value="GT9_LPS_heptosyltransferase"/>
    <property type="match status" value="1"/>
</dbReference>
<sequence>MAIVPSRWQVRSAWNQSLSWMNTCQGTLTFGEPFFMAVGRRKTHPHRSLSDVRNALVVRLDDVGDMVISSPFVRELRKTLPTAHITLVVKPSVHNLVERCPYVNEVLTYDPGPLGETATTERMWRTIRFSAHYLWRRRIDLAIVPRWDADLYHASFVAYWSGAWWRVGYSEQVIEHKRAMNRGFDQLFSEVMTDVAIKHEVERGLNLLRLMGGVVEDDSLELWQTEADQIKTQRLLQAHGLHEEDLLIAFAPGASSDTRRWPTDNFSKLGKWLLHEYRARIVLIGTHEEKPLGKNIQYTLGQGVINAMGETSLRELGVLLRRCTLYVGNDTGPMHMAAAAGVPVVEISCHPMNGNSGLANSPRRFGPWDVESEVVQPEQAAAGCREACISTTAHCICQVEVRRVREAVGRLLQKCQPRVSSSAGAIASIQTNRQACS</sequence>
<dbReference type="AlphaFoldDB" id="A0A0S4LIC2"/>
<name>A0A0S4LIC2_9BACT</name>
<dbReference type="RefSeq" id="WP_176698018.1">
    <property type="nucleotide sequence ID" value="NZ_CZQA01000009.1"/>
</dbReference>